<protein>
    <submittedName>
        <fullName evidence="1">Uncharacterized protein</fullName>
    </submittedName>
</protein>
<accession>A0AAF0D5J2</accession>
<sequence length="154" mass="18254">MKEYQEIFSYELDASDKRMVEHNLTYKSKEALIQEYLKEITLFTNPYLQTIHFRYRWIISCLVYLGCPVTPIIDIHKDNIEYEKLHPPVIYSKEKKKSVRTKKVKEEKVTKAKPKKGTVYLTKLSSNKTLTLSREAAEGIVRDYPNEYKITEIE</sequence>
<evidence type="ECO:0000313" key="1">
    <source>
        <dbReference type="EMBL" id="WEU69887.1"/>
    </source>
</evidence>
<reference evidence="1" key="1">
    <citation type="submission" date="2023-01" db="EMBL/GenBank/DDBJ databases">
        <title>New crAssphage isolates infecting Bacteroides cellulosilyticus.</title>
        <authorList>
            <person name="Papudeshi B."/>
            <person name="Vega A.A."/>
            <person name="Souza C."/>
            <person name="Giles S.K."/>
            <person name="Mallawaarachchi V."/>
            <person name="Roach M.J."/>
            <person name="An M."/>
            <person name="Jacobson N."/>
            <person name="McNair K."/>
            <person name="Mora M.F."/>
            <person name="Pastrana K."/>
            <person name="Leigh C."/>
            <person name="Cram C."/>
            <person name="Plewa W.S."/>
            <person name="Grigson S.R."/>
            <person name="Bouras G.S."/>
            <person name="Decewicz P."/>
            <person name="Luque A."/>
            <person name="Droit L."/>
            <person name="Handley S."/>
            <person name="Segall A.M."/>
            <person name="Dinsdale E.A."/>
            <person name="Edwards R.A."/>
        </authorList>
    </citation>
    <scope>NUCLEOTIDE SEQUENCE</scope>
    <source>
        <strain evidence="1">Bc11</strain>
    </source>
</reference>
<dbReference type="Proteomes" id="UP001269161">
    <property type="component" value="Segment"/>
</dbReference>
<name>A0AAF0D5J2_9CAUD</name>
<evidence type="ECO:0000313" key="2">
    <source>
        <dbReference type="Proteomes" id="UP001269161"/>
    </source>
</evidence>
<dbReference type="RefSeq" id="YP_011108649.1">
    <property type="nucleotide sequence ID" value="NC_091965.1"/>
</dbReference>
<keyword evidence="2" id="KW-1185">Reference proteome</keyword>
<proteinExistence type="predicted"/>
<dbReference type="EMBL" id="OQ198719">
    <property type="protein sequence ID" value="WEU69887.1"/>
    <property type="molecule type" value="Genomic_DNA"/>
</dbReference>
<organism evidence="1 2">
    <name type="scientific">Caudoviricetes sp. 'Rudgehvirus jaberico'</name>
    <dbReference type="NCBI Taxonomy" id="3028515"/>
    <lineage>
        <taxon>Viruses</taxon>
        <taxon>Duplodnaviria</taxon>
        <taxon>Heunggongvirae</taxon>
        <taxon>Uroviricota</taxon>
        <taxon>Caudoviricetes</taxon>
        <taxon>Crassvirales</taxon>
        <taxon>Intestiviridae</taxon>
        <taxon>Crudevirinae</taxon>
    </lineage>
</organism>